<evidence type="ECO:0000313" key="1">
    <source>
        <dbReference type="EMBL" id="BAS72269.1"/>
    </source>
</evidence>
<reference evidence="1 2" key="2">
    <citation type="journal article" date="2013" name="Plant Cell Physiol.">
        <title>Rice Annotation Project Database (RAP-DB): an integrative and interactive database for rice genomics.</title>
        <authorList>
            <person name="Sakai H."/>
            <person name="Lee S.S."/>
            <person name="Tanaka T."/>
            <person name="Numa H."/>
            <person name="Kim J."/>
            <person name="Kawahara Y."/>
            <person name="Wakimoto H."/>
            <person name="Yang C.C."/>
            <person name="Iwamoto M."/>
            <person name="Abe T."/>
            <person name="Yamada Y."/>
            <person name="Muto A."/>
            <person name="Inokuchi H."/>
            <person name="Ikemura T."/>
            <person name="Matsumoto T."/>
            <person name="Sasaki T."/>
            <person name="Itoh T."/>
        </authorList>
    </citation>
    <scope>NUCLEOTIDE SEQUENCE [LARGE SCALE GENOMIC DNA]</scope>
    <source>
        <strain evidence="2">cv. Nipponbare</strain>
    </source>
</reference>
<gene>
    <name evidence="1" type="ordered locus">Os01g0388400</name>
    <name evidence="1" type="ORF">OSNPB_010388400</name>
</gene>
<reference evidence="1 2" key="3">
    <citation type="journal article" date="2013" name="Rice">
        <title>Improvement of the Oryza sativa Nipponbare reference genome using next generation sequence and optical map data.</title>
        <authorList>
            <person name="Kawahara Y."/>
            <person name="de la Bastide M."/>
            <person name="Hamilton J.P."/>
            <person name="Kanamori H."/>
            <person name="McCombie W.R."/>
            <person name="Ouyang S."/>
            <person name="Schwartz D.C."/>
            <person name="Tanaka T."/>
            <person name="Wu J."/>
            <person name="Zhou S."/>
            <person name="Childs K.L."/>
            <person name="Davidson R.M."/>
            <person name="Lin H."/>
            <person name="Quesada-Ocampo L."/>
            <person name="Vaillancourt B."/>
            <person name="Sakai H."/>
            <person name="Lee S.S."/>
            <person name="Kim J."/>
            <person name="Numa H."/>
            <person name="Itoh T."/>
            <person name="Buell C.R."/>
            <person name="Matsumoto T."/>
        </authorList>
    </citation>
    <scope>NUCLEOTIDE SEQUENCE [LARGE SCALE GENOMIC DNA]</scope>
    <source>
        <strain evidence="2">cv. Nipponbare</strain>
    </source>
</reference>
<dbReference type="InParanoid" id="A0A0P0V2W1"/>
<organism evidence="1 2">
    <name type="scientific">Oryza sativa subsp. japonica</name>
    <name type="common">Rice</name>
    <dbReference type="NCBI Taxonomy" id="39947"/>
    <lineage>
        <taxon>Eukaryota</taxon>
        <taxon>Viridiplantae</taxon>
        <taxon>Streptophyta</taxon>
        <taxon>Embryophyta</taxon>
        <taxon>Tracheophyta</taxon>
        <taxon>Spermatophyta</taxon>
        <taxon>Magnoliopsida</taxon>
        <taxon>Liliopsida</taxon>
        <taxon>Poales</taxon>
        <taxon>Poaceae</taxon>
        <taxon>BOP clade</taxon>
        <taxon>Oryzoideae</taxon>
        <taxon>Oryzeae</taxon>
        <taxon>Oryzinae</taxon>
        <taxon>Oryza</taxon>
        <taxon>Oryza sativa</taxon>
    </lineage>
</organism>
<proteinExistence type="predicted"/>
<accession>A0A0P0V2W1</accession>
<dbReference type="Proteomes" id="UP000059680">
    <property type="component" value="Chromosome 1"/>
</dbReference>
<dbReference type="EMBL" id="AP014957">
    <property type="protein sequence ID" value="BAS72269.1"/>
    <property type="molecule type" value="Genomic_DNA"/>
</dbReference>
<reference evidence="2" key="1">
    <citation type="journal article" date="2005" name="Nature">
        <title>The map-based sequence of the rice genome.</title>
        <authorList>
            <consortium name="International rice genome sequencing project (IRGSP)"/>
            <person name="Matsumoto T."/>
            <person name="Wu J."/>
            <person name="Kanamori H."/>
            <person name="Katayose Y."/>
            <person name="Fujisawa M."/>
            <person name="Namiki N."/>
            <person name="Mizuno H."/>
            <person name="Yamamoto K."/>
            <person name="Antonio B.A."/>
            <person name="Baba T."/>
            <person name="Sakata K."/>
            <person name="Nagamura Y."/>
            <person name="Aoki H."/>
            <person name="Arikawa K."/>
            <person name="Arita K."/>
            <person name="Bito T."/>
            <person name="Chiden Y."/>
            <person name="Fujitsuka N."/>
            <person name="Fukunaka R."/>
            <person name="Hamada M."/>
            <person name="Harada C."/>
            <person name="Hayashi A."/>
            <person name="Hijishita S."/>
            <person name="Honda M."/>
            <person name="Hosokawa S."/>
            <person name="Ichikawa Y."/>
            <person name="Idonuma A."/>
            <person name="Iijima M."/>
            <person name="Ikeda M."/>
            <person name="Ikeno M."/>
            <person name="Ito K."/>
            <person name="Ito S."/>
            <person name="Ito T."/>
            <person name="Ito Y."/>
            <person name="Ito Y."/>
            <person name="Iwabuchi A."/>
            <person name="Kamiya K."/>
            <person name="Karasawa W."/>
            <person name="Kurita K."/>
            <person name="Katagiri S."/>
            <person name="Kikuta A."/>
            <person name="Kobayashi H."/>
            <person name="Kobayashi N."/>
            <person name="Machita K."/>
            <person name="Maehara T."/>
            <person name="Masukawa M."/>
            <person name="Mizubayashi T."/>
            <person name="Mukai Y."/>
            <person name="Nagasaki H."/>
            <person name="Nagata Y."/>
            <person name="Naito S."/>
            <person name="Nakashima M."/>
            <person name="Nakama Y."/>
            <person name="Nakamichi Y."/>
            <person name="Nakamura M."/>
            <person name="Meguro A."/>
            <person name="Negishi M."/>
            <person name="Ohta I."/>
            <person name="Ohta T."/>
            <person name="Okamoto M."/>
            <person name="Ono N."/>
            <person name="Saji S."/>
            <person name="Sakaguchi M."/>
            <person name="Sakai K."/>
            <person name="Shibata M."/>
            <person name="Shimokawa T."/>
            <person name="Song J."/>
            <person name="Takazaki Y."/>
            <person name="Terasawa K."/>
            <person name="Tsugane M."/>
            <person name="Tsuji K."/>
            <person name="Ueda S."/>
            <person name="Waki K."/>
            <person name="Yamagata H."/>
            <person name="Yamamoto M."/>
            <person name="Yamamoto S."/>
            <person name="Yamane H."/>
            <person name="Yoshiki S."/>
            <person name="Yoshihara R."/>
            <person name="Yukawa K."/>
            <person name="Zhong H."/>
            <person name="Yano M."/>
            <person name="Yuan Q."/>
            <person name="Ouyang S."/>
            <person name="Liu J."/>
            <person name="Jones K.M."/>
            <person name="Gansberger K."/>
            <person name="Moffat K."/>
            <person name="Hill J."/>
            <person name="Bera J."/>
            <person name="Fadrosh D."/>
            <person name="Jin S."/>
            <person name="Johri S."/>
            <person name="Kim M."/>
            <person name="Overton L."/>
            <person name="Reardon M."/>
            <person name="Tsitrin T."/>
            <person name="Vuong H."/>
            <person name="Weaver B."/>
            <person name="Ciecko A."/>
            <person name="Tallon L."/>
            <person name="Jackson J."/>
            <person name="Pai G."/>
            <person name="Aken S.V."/>
            <person name="Utterback T."/>
            <person name="Reidmuller S."/>
            <person name="Feldblyum T."/>
            <person name="Hsiao J."/>
            <person name="Zismann V."/>
            <person name="Iobst S."/>
            <person name="de Vazeille A.R."/>
            <person name="Buell C.R."/>
            <person name="Ying K."/>
            <person name="Li Y."/>
            <person name="Lu T."/>
            <person name="Huang Y."/>
            <person name="Zhao Q."/>
            <person name="Feng Q."/>
            <person name="Zhang L."/>
            <person name="Zhu J."/>
            <person name="Weng Q."/>
            <person name="Mu J."/>
            <person name="Lu Y."/>
            <person name="Fan D."/>
            <person name="Liu Y."/>
            <person name="Guan J."/>
            <person name="Zhang Y."/>
            <person name="Yu S."/>
            <person name="Liu X."/>
            <person name="Zhang Y."/>
            <person name="Hong G."/>
            <person name="Han B."/>
            <person name="Choisne N."/>
            <person name="Demange N."/>
            <person name="Orjeda G."/>
            <person name="Samain S."/>
            <person name="Cattolico L."/>
            <person name="Pelletier E."/>
            <person name="Couloux A."/>
            <person name="Segurens B."/>
            <person name="Wincker P."/>
            <person name="D'Hont A."/>
            <person name="Scarpelli C."/>
            <person name="Weissenbach J."/>
            <person name="Salanoubat M."/>
            <person name="Quetier F."/>
            <person name="Yu Y."/>
            <person name="Kim H.R."/>
            <person name="Rambo T."/>
            <person name="Currie J."/>
            <person name="Collura K."/>
            <person name="Luo M."/>
            <person name="Yang T."/>
            <person name="Ammiraju J.S.S."/>
            <person name="Engler F."/>
            <person name="Soderlund C."/>
            <person name="Wing R.A."/>
            <person name="Palmer L.E."/>
            <person name="de la Bastide M."/>
            <person name="Spiegel L."/>
            <person name="Nascimento L."/>
            <person name="Zutavern T."/>
            <person name="O'Shaughnessy A."/>
            <person name="Dike S."/>
            <person name="Dedhia N."/>
            <person name="Preston R."/>
            <person name="Balija V."/>
            <person name="McCombie W.R."/>
            <person name="Chow T."/>
            <person name="Chen H."/>
            <person name="Chung M."/>
            <person name="Chen C."/>
            <person name="Shaw J."/>
            <person name="Wu H."/>
            <person name="Hsiao K."/>
            <person name="Chao Y."/>
            <person name="Chu M."/>
            <person name="Cheng C."/>
            <person name="Hour A."/>
            <person name="Lee P."/>
            <person name="Lin S."/>
            <person name="Lin Y."/>
            <person name="Liou J."/>
            <person name="Liu S."/>
            <person name="Hsing Y."/>
            <person name="Raghuvanshi S."/>
            <person name="Mohanty A."/>
            <person name="Bharti A.K."/>
            <person name="Gaur A."/>
            <person name="Gupta V."/>
            <person name="Kumar D."/>
            <person name="Ravi V."/>
            <person name="Vij S."/>
            <person name="Kapur A."/>
            <person name="Khurana P."/>
            <person name="Khurana P."/>
            <person name="Khurana J.P."/>
            <person name="Tyagi A.K."/>
            <person name="Gaikwad K."/>
            <person name="Singh A."/>
            <person name="Dalal V."/>
            <person name="Srivastava S."/>
            <person name="Dixit A."/>
            <person name="Pal A.K."/>
            <person name="Ghazi I.A."/>
            <person name="Yadav M."/>
            <person name="Pandit A."/>
            <person name="Bhargava A."/>
            <person name="Sureshbabu K."/>
            <person name="Batra K."/>
            <person name="Sharma T.R."/>
            <person name="Mohapatra T."/>
            <person name="Singh N.K."/>
            <person name="Messing J."/>
            <person name="Nelson A.B."/>
            <person name="Fuks G."/>
            <person name="Kavchok S."/>
            <person name="Keizer G."/>
            <person name="Linton E."/>
            <person name="Llaca V."/>
            <person name="Song R."/>
            <person name="Tanyolac B."/>
            <person name="Young S."/>
            <person name="Ho-Il K."/>
            <person name="Hahn J.H."/>
            <person name="Sangsakoo G."/>
            <person name="Vanavichit A."/>
            <person name="de Mattos Luiz.A.T."/>
            <person name="Zimmer P.D."/>
            <person name="Malone G."/>
            <person name="Dellagostin O."/>
            <person name="de Oliveira A.C."/>
            <person name="Bevan M."/>
            <person name="Bancroft I."/>
            <person name="Minx P."/>
            <person name="Cordum H."/>
            <person name="Wilson R."/>
            <person name="Cheng Z."/>
            <person name="Jin W."/>
            <person name="Jiang J."/>
            <person name="Leong S.A."/>
            <person name="Iwama H."/>
            <person name="Gojobori T."/>
            <person name="Itoh T."/>
            <person name="Niimura Y."/>
            <person name="Fujii Y."/>
            <person name="Habara T."/>
            <person name="Sakai H."/>
            <person name="Sato Y."/>
            <person name="Wilson G."/>
            <person name="Kumar K."/>
            <person name="McCouch S."/>
            <person name="Juretic N."/>
            <person name="Hoen D."/>
            <person name="Wright S."/>
            <person name="Bruskiewich R."/>
            <person name="Bureau T."/>
            <person name="Miyao A."/>
            <person name="Hirochika H."/>
            <person name="Nishikawa T."/>
            <person name="Kadowaki K."/>
            <person name="Sugiura M."/>
            <person name="Burr B."/>
            <person name="Sasaki T."/>
        </authorList>
    </citation>
    <scope>NUCLEOTIDE SEQUENCE [LARGE SCALE GENOMIC DNA]</scope>
    <source>
        <strain evidence="2">cv. Nipponbare</strain>
    </source>
</reference>
<protein>
    <submittedName>
        <fullName evidence="1">Os01g0388400 protein</fullName>
    </submittedName>
</protein>
<sequence length="191" mass="20682">MPDLRPTCPCLTHACEAYRVKPNAHAHARRARACPTGTHCARAPPMDCLCAGSSVYGWQQHGRCPRGWLRSWRRRRHHELPLPSPALTNPRRPASPPSTACVAAVACLSRPASPPAAARAACSRCRLPALSPSPARASSRRRLLPPAHAAAAIACSRWPASPPAAAVTRPRCRRHRLLAPARVRRHLPAPP</sequence>
<dbReference type="PaxDb" id="39947-A0A0P0V2W1"/>
<dbReference type="AlphaFoldDB" id="A0A0P0V2W1"/>
<keyword evidence="2" id="KW-1185">Reference proteome</keyword>
<name>A0A0P0V2W1_ORYSJ</name>
<evidence type="ECO:0000313" key="2">
    <source>
        <dbReference type="Proteomes" id="UP000059680"/>
    </source>
</evidence>